<evidence type="ECO:0000313" key="1">
    <source>
        <dbReference type="EMBL" id="SUP43914.1"/>
    </source>
</evidence>
<dbReference type="OrthoDB" id="213028at2"/>
<dbReference type="SUPFAM" id="SSF46785">
    <property type="entry name" value="Winged helix' DNA-binding domain"/>
    <property type="match status" value="1"/>
</dbReference>
<keyword evidence="2" id="KW-1185">Reference proteome</keyword>
<dbReference type="Proteomes" id="UP000255367">
    <property type="component" value="Unassembled WGS sequence"/>
</dbReference>
<dbReference type="PANTHER" id="PTHR33221">
    <property type="entry name" value="WINGED HELIX-TURN-HELIX TRANSCRIPTIONAL REGULATOR, RRF2 FAMILY"/>
    <property type="match status" value="1"/>
</dbReference>
<sequence length="153" mass="17495">MLDVKFSVAIHMLIMISEGPKDLTSEQIGRSVNKNASYIRKILALLKKQNIICSQQGKVGIQLAVPKAELTLWQIYKAIQGTDTLYIWDIHTNANDQCIVGQFIRPTLEDLLAECNKLVREKLEQTSLADVIHRMRNHIEQYNPEIIKNIVIK</sequence>
<dbReference type="GO" id="GO:0003700">
    <property type="term" value="F:DNA-binding transcription factor activity"/>
    <property type="evidence" value="ECO:0007669"/>
    <property type="project" value="TreeGrafter"/>
</dbReference>
<dbReference type="AlphaFoldDB" id="A0A380NLB9"/>
<dbReference type="InterPro" id="IPR000944">
    <property type="entry name" value="Tscrpt_reg_Rrf2"/>
</dbReference>
<evidence type="ECO:0000313" key="2">
    <source>
        <dbReference type="Proteomes" id="UP000255367"/>
    </source>
</evidence>
<dbReference type="RefSeq" id="WP_115310549.1">
    <property type="nucleotide sequence ID" value="NZ_UHIO01000001.1"/>
</dbReference>
<dbReference type="InterPro" id="IPR036388">
    <property type="entry name" value="WH-like_DNA-bd_sf"/>
</dbReference>
<organism evidence="1 2">
    <name type="scientific">Veillonella criceti</name>
    <dbReference type="NCBI Taxonomy" id="103891"/>
    <lineage>
        <taxon>Bacteria</taxon>
        <taxon>Bacillati</taxon>
        <taxon>Bacillota</taxon>
        <taxon>Negativicutes</taxon>
        <taxon>Veillonellales</taxon>
        <taxon>Veillonellaceae</taxon>
        <taxon>Veillonella</taxon>
    </lineage>
</organism>
<dbReference type="PROSITE" id="PS51197">
    <property type="entry name" value="HTH_RRF2_2"/>
    <property type="match status" value="1"/>
</dbReference>
<protein>
    <submittedName>
        <fullName evidence="1">HTH-type transcriptional regulator ywnA</fullName>
    </submittedName>
</protein>
<gene>
    <name evidence="1" type="primary">ywnA_2</name>
    <name evidence="1" type="ORF">NCTC12020_01410</name>
</gene>
<dbReference type="Gene3D" id="1.10.10.10">
    <property type="entry name" value="Winged helix-like DNA-binding domain superfamily/Winged helix DNA-binding domain"/>
    <property type="match status" value="1"/>
</dbReference>
<dbReference type="Pfam" id="PF02082">
    <property type="entry name" value="Rrf2"/>
    <property type="match status" value="1"/>
</dbReference>
<name>A0A380NLB9_9FIRM</name>
<dbReference type="EMBL" id="UHIO01000001">
    <property type="protein sequence ID" value="SUP43914.1"/>
    <property type="molecule type" value="Genomic_DNA"/>
</dbReference>
<dbReference type="PANTHER" id="PTHR33221:SF15">
    <property type="entry name" value="HTH-TYPE TRANSCRIPTIONAL REGULATOR YWGB-RELATED"/>
    <property type="match status" value="1"/>
</dbReference>
<reference evidence="1 2" key="1">
    <citation type="submission" date="2018-06" db="EMBL/GenBank/DDBJ databases">
        <authorList>
            <consortium name="Pathogen Informatics"/>
            <person name="Doyle S."/>
        </authorList>
    </citation>
    <scope>NUCLEOTIDE SEQUENCE [LARGE SCALE GENOMIC DNA]</scope>
    <source>
        <strain evidence="1 2">NCTC12020</strain>
    </source>
</reference>
<dbReference type="GO" id="GO:0005829">
    <property type="term" value="C:cytosol"/>
    <property type="evidence" value="ECO:0007669"/>
    <property type="project" value="TreeGrafter"/>
</dbReference>
<accession>A0A380NLB9</accession>
<dbReference type="InterPro" id="IPR036390">
    <property type="entry name" value="WH_DNA-bd_sf"/>
</dbReference>
<proteinExistence type="predicted"/>